<dbReference type="STRING" id="1385512.N784_09885"/>
<dbReference type="PANTHER" id="PTHR46558:SF11">
    <property type="entry name" value="HTH-TYPE TRANSCRIPTIONAL REGULATOR XRE"/>
    <property type="match status" value="1"/>
</dbReference>
<dbReference type="CDD" id="cd00093">
    <property type="entry name" value="HTH_XRE"/>
    <property type="match status" value="1"/>
</dbReference>
<evidence type="ECO:0000259" key="2">
    <source>
        <dbReference type="PROSITE" id="PS50943"/>
    </source>
</evidence>
<organism evidence="3 4">
    <name type="scientific">Pontibacillus litoralis JSM 072002</name>
    <dbReference type="NCBI Taxonomy" id="1385512"/>
    <lineage>
        <taxon>Bacteria</taxon>
        <taxon>Bacillati</taxon>
        <taxon>Bacillota</taxon>
        <taxon>Bacilli</taxon>
        <taxon>Bacillales</taxon>
        <taxon>Bacillaceae</taxon>
        <taxon>Pontibacillus</taxon>
    </lineage>
</organism>
<name>A0A0A5HNH8_9BACI</name>
<dbReference type="EMBL" id="AVPG01000025">
    <property type="protein sequence ID" value="KGX85197.1"/>
    <property type="molecule type" value="Genomic_DNA"/>
</dbReference>
<dbReference type="Gene3D" id="1.10.260.40">
    <property type="entry name" value="lambda repressor-like DNA-binding domains"/>
    <property type="match status" value="1"/>
</dbReference>
<dbReference type="Proteomes" id="UP000030401">
    <property type="component" value="Unassembled WGS sequence"/>
</dbReference>
<evidence type="ECO:0000256" key="1">
    <source>
        <dbReference type="ARBA" id="ARBA00023125"/>
    </source>
</evidence>
<gene>
    <name evidence="3" type="ORF">N784_09885</name>
</gene>
<evidence type="ECO:0000313" key="4">
    <source>
        <dbReference type="Proteomes" id="UP000030401"/>
    </source>
</evidence>
<dbReference type="AlphaFoldDB" id="A0A0A5HNH8"/>
<protein>
    <recommendedName>
        <fullName evidence="2">HTH cro/C1-type domain-containing protein</fullName>
    </recommendedName>
</protein>
<dbReference type="OrthoDB" id="72638at2"/>
<dbReference type="PANTHER" id="PTHR46558">
    <property type="entry name" value="TRACRIPTIONAL REGULATORY PROTEIN-RELATED-RELATED"/>
    <property type="match status" value="1"/>
</dbReference>
<sequence>MECEINYRELFSKRLSLLLKYNGLTSAGLAKNINVSKSLVTKYTSGKSSPSFENLIKIANHFNVSMDYLSGRSSLEDTKGTGRTNDNKIPEERFLISIDNANINLK</sequence>
<reference evidence="3 4" key="1">
    <citation type="submission" date="2013-08" db="EMBL/GenBank/DDBJ databases">
        <authorList>
            <person name="Huang J."/>
            <person name="Wang G."/>
        </authorList>
    </citation>
    <scope>NUCLEOTIDE SEQUENCE [LARGE SCALE GENOMIC DNA]</scope>
    <source>
        <strain evidence="3 4">JSM 072002</strain>
    </source>
</reference>
<dbReference type="InterPro" id="IPR001387">
    <property type="entry name" value="Cro/C1-type_HTH"/>
</dbReference>
<dbReference type="InterPro" id="IPR010982">
    <property type="entry name" value="Lambda_DNA-bd_dom_sf"/>
</dbReference>
<evidence type="ECO:0000313" key="3">
    <source>
        <dbReference type="EMBL" id="KGX85197.1"/>
    </source>
</evidence>
<proteinExistence type="predicted"/>
<dbReference type="RefSeq" id="WP_052127321.1">
    <property type="nucleotide sequence ID" value="NZ_AVPG01000025.1"/>
</dbReference>
<dbReference type="eggNOG" id="COG1476">
    <property type="taxonomic scope" value="Bacteria"/>
</dbReference>
<dbReference type="Pfam" id="PF01381">
    <property type="entry name" value="HTH_3"/>
    <property type="match status" value="1"/>
</dbReference>
<keyword evidence="1" id="KW-0238">DNA-binding</keyword>
<dbReference type="GO" id="GO:0003677">
    <property type="term" value="F:DNA binding"/>
    <property type="evidence" value="ECO:0007669"/>
    <property type="project" value="UniProtKB-KW"/>
</dbReference>
<accession>A0A0A5HNH8</accession>
<dbReference type="SUPFAM" id="SSF47413">
    <property type="entry name" value="lambda repressor-like DNA-binding domains"/>
    <property type="match status" value="1"/>
</dbReference>
<dbReference type="SMART" id="SM00530">
    <property type="entry name" value="HTH_XRE"/>
    <property type="match status" value="1"/>
</dbReference>
<comment type="caution">
    <text evidence="3">The sequence shown here is derived from an EMBL/GenBank/DDBJ whole genome shotgun (WGS) entry which is preliminary data.</text>
</comment>
<dbReference type="PROSITE" id="PS50943">
    <property type="entry name" value="HTH_CROC1"/>
    <property type="match status" value="1"/>
</dbReference>
<keyword evidence="4" id="KW-1185">Reference proteome</keyword>
<feature type="domain" description="HTH cro/C1-type" evidence="2">
    <location>
        <begin position="15"/>
        <end position="69"/>
    </location>
</feature>